<dbReference type="GO" id="GO:0016020">
    <property type="term" value="C:membrane"/>
    <property type="evidence" value="ECO:0007669"/>
    <property type="project" value="UniProtKB-SubCell"/>
</dbReference>
<evidence type="ECO:0000256" key="4">
    <source>
        <dbReference type="ARBA" id="ARBA00022729"/>
    </source>
</evidence>
<evidence type="ECO:0000256" key="7">
    <source>
        <dbReference type="ARBA" id="ARBA00022989"/>
    </source>
</evidence>
<name>A0A9N9TQB0_PHYSR</name>
<organism evidence="13 14">
    <name type="scientific">Phyllotreta striolata</name>
    <name type="common">Striped flea beetle</name>
    <name type="synonym">Crioceris striolata</name>
    <dbReference type="NCBI Taxonomy" id="444603"/>
    <lineage>
        <taxon>Eukaryota</taxon>
        <taxon>Metazoa</taxon>
        <taxon>Ecdysozoa</taxon>
        <taxon>Arthropoda</taxon>
        <taxon>Hexapoda</taxon>
        <taxon>Insecta</taxon>
        <taxon>Pterygota</taxon>
        <taxon>Neoptera</taxon>
        <taxon>Endopterygota</taxon>
        <taxon>Coleoptera</taxon>
        <taxon>Polyphaga</taxon>
        <taxon>Cucujiformia</taxon>
        <taxon>Chrysomeloidea</taxon>
        <taxon>Chrysomelidae</taxon>
        <taxon>Galerucinae</taxon>
        <taxon>Alticini</taxon>
        <taxon>Phyllotreta</taxon>
    </lineage>
</organism>
<feature type="region of interest" description="Disordered" evidence="10">
    <location>
        <begin position="304"/>
        <end position="326"/>
    </location>
</feature>
<gene>
    <name evidence="13" type="ORF">PHYEVI_LOCUS7430</name>
</gene>
<evidence type="ECO:0000313" key="14">
    <source>
        <dbReference type="Proteomes" id="UP001153712"/>
    </source>
</evidence>
<dbReference type="Gene3D" id="2.10.25.10">
    <property type="entry name" value="Laminin"/>
    <property type="match status" value="2"/>
</dbReference>
<dbReference type="InterPro" id="IPR000742">
    <property type="entry name" value="EGF"/>
</dbReference>
<dbReference type="InterPro" id="IPR018097">
    <property type="entry name" value="EGF_Ca-bd_CS"/>
</dbReference>
<protein>
    <submittedName>
        <fullName evidence="13">Uncharacterized protein</fullName>
    </submittedName>
</protein>
<accession>A0A9N9TQB0</accession>
<dbReference type="GO" id="GO:0005540">
    <property type="term" value="F:hyaluronic acid binding"/>
    <property type="evidence" value="ECO:0007669"/>
    <property type="project" value="TreeGrafter"/>
</dbReference>
<feature type="domain" description="EGF-like" evidence="12">
    <location>
        <begin position="152"/>
        <end position="189"/>
    </location>
</feature>
<feature type="compositionally biased region" description="Pro residues" evidence="10">
    <location>
        <begin position="243"/>
        <end position="259"/>
    </location>
</feature>
<dbReference type="PROSITE" id="PS00010">
    <property type="entry name" value="ASX_HYDROXYL"/>
    <property type="match status" value="1"/>
</dbReference>
<dbReference type="AlphaFoldDB" id="A0A9N9TQB0"/>
<dbReference type="Gene3D" id="1.20.5.320">
    <property type="entry name" value="6-Phosphogluconate Dehydrogenase, domain 3"/>
    <property type="match status" value="2"/>
</dbReference>
<evidence type="ECO:0000259" key="12">
    <source>
        <dbReference type="SMART" id="SM00181"/>
    </source>
</evidence>
<dbReference type="PROSITE" id="PS01187">
    <property type="entry name" value="EGF_CA"/>
    <property type="match status" value="1"/>
</dbReference>
<keyword evidence="8" id="KW-0472">Membrane</keyword>
<dbReference type="SMART" id="SM00179">
    <property type="entry name" value="EGF_CA"/>
    <property type="match status" value="1"/>
</dbReference>
<evidence type="ECO:0000256" key="5">
    <source>
        <dbReference type="ARBA" id="ARBA00022734"/>
    </source>
</evidence>
<dbReference type="FunFam" id="2.10.25.10:FF:000240">
    <property type="entry name" value="Vitamin K-dependent protein S"/>
    <property type="match status" value="1"/>
</dbReference>
<proteinExistence type="predicted"/>
<keyword evidence="6" id="KW-0677">Repeat</keyword>
<feature type="domain" description="EGF-like calcium-binding" evidence="11">
    <location>
        <begin position="149"/>
        <end position="189"/>
    </location>
</feature>
<dbReference type="SMART" id="SM00181">
    <property type="entry name" value="EGF"/>
    <property type="match status" value="2"/>
</dbReference>
<feature type="compositionally biased region" description="Basic and acidic residues" evidence="10">
    <location>
        <begin position="314"/>
        <end position="326"/>
    </location>
</feature>
<comment type="subcellular location">
    <subcellularLocation>
        <location evidence="1">Membrane</location>
        <topology evidence="1">Single-pass type I membrane protein</topology>
    </subcellularLocation>
</comment>
<sequence>MLKPSTITSILSLISRKSLLCCVLIFFVSLPEVWNEETLRDGYYLDDLIDVAAGESNTGALICPSSNVITTKYKCKENSSWIDCTRKHCCPNYVYIAGRCLHKTEDPCSLNFCEQLCSIYMQRIICTCYHGYKFNPENQKKGITPVCVDIDECQDNNGGCQQICVNKPGGYSCGCREGYKLRNDNTTCVLVNTSDSSIQAAFFDACYANCDSLVKLQNQINLMQEKVAALSTAIRLSSFASGPPGPIGPPGPPGPPGPRGFPGQDMSNNINSNLDYTYSMVDTYIQLPGEENAQCVCKRGPQGHIGATGSQGPKGERGDRGPKGPKGDKWSIDFFLLMLADLRHDIVHLQNKVYINETPPKFDFETALQKKRFKQKHQYIHHRKILEGYVNPPVTTIKAGAVEPTQVSSNKGNNNEDIEEFRDETIPVTENPLVLIDESDIEDYDDLSDEMTYNDYL</sequence>
<feature type="region of interest" description="Disordered" evidence="10">
    <location>
        <begin position="240"/>
        <end position="266"/>
    </location>
</feature>
<evidence type="ECO:0000256" key="2">
    <source>
        <dbReference type="ARBA" id="ARBA00022536"/>
    </source>
</evidence>
<dbReference type="GO" id="GO:0030246">
    <property type="term" value="F:carbohydrate binding"/>
    <property type="evidence" value="ECO:0007669"/>
    <property type="project" value="UniProtKB-KW"/>
</dbReference>
<dbReference type="InterPro" id="IPR001881">
    <property type="entry name" value="EGF-like_Ca-bd_dom"/>
</dbReference>
<dbReference type="InterPro" id="IPR051505">
    <property type="entry name" value="C-type_lectin_domain"/>
</dbReference>
<evidence type="ECO:0000256" key="3">
    <source>
        <dbReference type="ARBA" id="ARBA00022692"/>
    </source>
</evidence>
<dbReference type="InterPro" id="IPR000152">
    <property type="entry name" value="EGF-type_Asp/Asn_hydroxyl_site"/>
</dbReference>
<keyword evidence="2" id="KW-0245">EGF-like domain</keyword>
<evidence type="ECO:0000256" key="10">
    <source>
        <dbReference type="SAM" id="MobiDB-lite"/>
    </source>
</evidence>
<dbReference type="Pfam" id="PF14670">
    <property type="entry name" value="FXa_inhibition"/>
    <property type="match status" value="1"/>
</dbReference>
<dbReference type="OrthoDB" id="9946071at2759"/>
<keyword evidence="4" id="KW-0732">Signal</keyword>
<evidence type="ECO:0000256" key="6">
    <source>
        <dbReference type="ARBA" id="ARBA00022737"/>
    </source>
</evidence>
<keyword evidence="14" id="KW-1185">Reference proteome</keyword>
<dbReference type="PANTHER" id="PTHR14789">
    <property type="entry name" value="CHONDROLECTIN VARIANT CHODLFDELTAE"/>
    <property type="match status" value="1"/>
</dbReference>
<keyword evidence="7" id="KW-1133">Transmembrane helix</keyword>
<feature type="domain" description="EGF-like" evidence="12">
    <location>
        <begin position="107"/>
        <end position="148"/>
    </location>
</feature>
<dbReference type="Proteomes" id="UP001153712">
    <property type="component" value="Chromosome 4"/>
</dbReference>
<evidence type="ECO:0000313" key="13">
    <source>
        <dbReference type="EMBL" id="CAG9861087.1"/>
    </source>
</evidence>
<dbReference type="PANTHER" id="PTHR14789:SF2">
    <property type="entry name" value="LAYILIN"/>
    <property type="match status" value="1"/>
</dbReference>
<evidence type="ECO:0000256" key="9">
    <source>
        <dbReference type="ARBA" id="ARBA00023157"/>
    </source>
</evidence>
<keyword evidence="5" id="KW-0430">Lectin</keyword>
<dbReference type="GO" id="GO:0005509">
    <property type="term" value="F:calcium ion binding"/>
    <property type="evidence" value="ECO:0007669"/>
    <property type="project" value="InterPro"/>
</dbReference>
<evidence type="ECO:0000256" key="8">
    <source>
        <dbReference type="ARBA" id="ARBA00023136"/>
    </source>
</evidence>
<dbReference type="EMBL" id="OU900097">
    <property type="protein sequence ID" value="CAG9861087.1"/>
    <property type="molecule type" value="Genomic_DNA"/>
</dbReference>
<evidence type="ECO:0000256" key="1">
    <source>
        <dbReference type="ARBA" id="ARBA00004479"/>
    </source>
</evidence>
<reference evidence="13" key="1">
    <citation type="submission" date="2022-01" db="EMBL/GenBank/DDBJ databases">
        <authorList>
            <person name="King R."/>
        </authorList>
    </citation>
    <scope>NUCLEOTIDE SEQUENCE</scope>
</reference>
<dbReference type="SUPFAM" id="SSF57196">
    <property type="entry name" value="EGF/Laminin"/>
    <property type="match status" value="1"/>
</dbReference>
<keyword evidence="9" id="KW-1015">Disulfide bond</keyword>
<evidence type="ECO:0000259" key="11">
    <source>
        <dbReference type="SMART" id="SM00179"/>
    </source>
</evidence>
<keyword evidence="3" id="KW-0812">Transmembrane</keyword>